<evidence type="ECO:0008006" key="4">
    <source>
        <dbReference type="Google" id="ProtNLM"/>
    </source>
</evidence>
<dbReference type="EMBL" id="QJNS01000448">
    <property type="protein sequence ID" value="RYO77597.1"/>
    <property type="molecule type" value="Genomic_DNA"/>
</dbReference>
<name>A0ABY0GU57_9PEZI</name>
<protein>
    <recommendedName>
        <fullName evidence="4">CENP-T/Histone H4 histone fold domain-containing protein</fullName>
    </recommendedName>
</protein>
<gene>
    <name evidence="2" type="ORF">DL762_009161</name>
</gene>
<feature type="compositionally biased region" description="Polar residues" evidence="1">
    <location>
        <begin position="22"/>
        <end position="32"/>
    </location>
</feature>
<accession>A0ABY0GU57</accession>
<sequence>MSSEDDSRGPMHGPFMEEASIEGNNHTKNDASLSGEGTGISDGDRDLSDDDINLTDEDMDLTEEVSSHPAAPIKTGLPDHYQQTETERIILKDVFEALDLEIEDDAVDLMHLNVEDFIVRYLKSAQLVTVHRGATAIAYEDMQFMRRFMGMIYNDIFPEEGTGR</sequence>
<dbReference type="Proteomes" id="UP000294003">
    <property type="component" value="Unassembled WGS sequence"/>
</dbReference>
<keyword evidence="3" id="KW-1185">Reference proteome</keyword>
<organism evidence="2 3">
    <name type="scientific">Monosporascus cannonballus</name>
    <dbReference type="NCBI Taxonomy" id="155416"/>
    <lineage>
        <taxon>Eukaryota</taxon>
        <taxon>Fungi</taxon>
        <taxon>Dikarya</taxon>
        <taxon>Ascomycota</taxon>
        <taxon>Pezizomycotina</taxon>
        <taxon>Sordariomycetes</taxon>
        <taxon>Xylariomycetidae</taxon>
        <taxon>Xylariales</taxon>
        <taxon>Xylariales incertae sedis</taxon>
        <taxon>Monosporascus</taxon>
    </lineage>
</organism>
<feature type="compositionally biased region" description="Acidic residues" evidence="1">
    <location>
        <begin position="47"/>
        <end position="63"/>
    </location>
</feature>
<evidence type="ECO:0000313" key="3">
    <source>
        <dbReference type="Proteomes" id="UP000294003"/>
    </source>
</evidence>
<reference evidence="2 3" key="1">
    <citation type="submission" date="2018-06" db="EMBL/GenBank/DDBJ databases">
        <title>Complete Genomes of Monosporascus.</title>
        <authorList>
            <person name="Robinson A.J."/>
            <person name="Natvig D.O."/>
        </authorList>
    </citation>
    <scope>NUCLEOTIDE SEQUENCE [LARGE SCALE GENOMIC DNA]</scope>
    <source>
        <strain evidence="2 3">CBS 609.92</strain>
    </source>
</reference>
<comment type="caution">
    <text evidence="2">The sequence shown here is derived from an EMBL/GenBank/DDBJ whole genome shotgun (WGS) entry which is preliminary data.</text>
</comment>
<dbReference type="InterPro" id="IPR009072">
    <property type="entry name" value="Histone-fold"/>
</dbReference>
<evidence type="ECO:0000313" key="2">
    <source>
        <dbReference type="EMBL" id="RYO77597.1"/>
    </source>
</evidence>
<dbReference type="SUPFAM" id="SSF47113">
    <property type="entry name" value="Histone-fold"/>
    <property type="match status" value="1"/>
</dbReference>
<proteinExistence type="predicted"/>
<evidence type="ECO:0000256" key="1">
    <source>
        <dbReference type="SAM" id="MobiDB-lite"/>
    </source>
</evidence>
<dbReference type="Gene3D" id="1.10.20.10">
    <property type="entry name" value="Histone, subunit A"/>
    <property type="match status" value="1"/>
</dbReference>
<feature type="region of interest" description="Disordered" evidence="1">
    <location>
        <begin position="1"/>
        <end position="77"/>
    </location>
</feature>